<feature type="region of interest" description="Disordered" evidence="1">
    <location>
        <begin position="1"/>
        <end position="62"/>
    </location>
</feature>
<dbReference type="PANTHER" id="PTHR33240:SF15">
    <property type="entry name" value="GAG-PRO-LIKE PROTEIN"/>
    <property type="match status" value="1"/>
</dbReference>
<keyword evidence="3" id="KW-1185">Reference proteome</keyword>
<reference evidence="2" key="1">
    <citation type="journal article" date="2022" name="Int. J. Mol. Sci.">
        <title>Draft Genome of Tanacetum Coccineum: Genomic Comparison of Closely Related Tanacetum-Family Plants.</title>
        <authorList>
            <person name="Yamashiro T."/>
            <person name="Shiraishi A."/>
            <person name="Nakayama K."/>
            <person name="Satake H."/>
        </authorList>
    </citation>
    <scope>NUCLEOTIDE SEQUENCE</scope>
</reference>
<evidence type="ECO:0000256" key="1">
    <source>
        <dbReference type="SAM" id="MobiDB-lite"/>
    </source>
</evidence>
<protein>
    <recommendedName>
        <fullName evidence="4">Retrotransposon gag domain-containing protein</fullName>
    </recommendedName>
</protein>
<dbReference type="Proteomes" id="UP001151760">
    <property type="component" value="Unassembled WGS sequence"/>
</dbReference>
<proteinExistence type="predicted"/>
<sequence length="442" mass="51088">MLLNFNDEDEDTDEEIEEVVKKKSSYDKPKRQTKSDRSRRGPEQTVQRSDPEDHITRFTGMGNQGEWPMPVWCWMFQQTLDGKARAWFDKLPPVDEMLKKVDDYVRSEEAFRDMELPRGEFQRREGPSQWVQKNDRMQKNSYGSARRKPDHRPSFQPQEHHAPYVAPHRPQQNFPRPREHHKDNRAVLTLDSLVSTPKEILATEHQLHLPQPPPLVGVPSKENLNKYCDYHNEKGHIINDCFNLKRQLEMALESGKLNHLKRKSMMIDEDWMNVPILFPPVCTRDLSKGAIMVDAEIEGYLVRRIHVDVGTSLEIMYEHCFSMLHPAIKLRLIETQTMVSRFLGEQVKPLGKIELDVCFGGDGLRRRAIMKFTVISAPLPYNTILGRPGLKQLRAIPSTIYGMMKFPTPWGVATLVSQTATVFECGRVRKTQTAGPVEEVKP</sequence>
<feature type="compositionally biased region" description="Basic and acidic residues" evidence="1">
    <location>
        <begin position="18"/>
        <end position="42"/>
    </location>
</feature>
<organism evidence="2 3">
    <name type="scientific">Tanacetum coccineum</name>
    <dbReference type="NCBI Taxonomy" id="301880"/>
    <lineage>
        <taxon>Eukaryota</taxon>
        <taxon>Viridiplantae</taxon>
        <taxon>Streptophyta</taxon>
        <taxon>Embryophyta</taxon>
        <taxon>Tracheophyta</taxon>
        <taxon>Spermatophyta</taxon>
        <taxon>Magnoliopsida</taxon>
        <taxon>eudicotyledons</taxon>
        <taxon>Gunneridae</taxon>
        <taxon>Pentapetalae</taxon>
        <taxon>asterids</taxon>
        <taxon>campanulids</taxon>
        <taxon>Asterales</taxon>
        <taxon>Asteraceae</taxon>
        <taxon>Asteroideae</taxon>
        <taxon>Anthemideae</taxon>
        <taxon>Anthemidinae</taxon>
        <taxon>Tanacetum</taxon>
    </lineage>
</organism>
<feature type="region of interest" description="Disordered" evidence="1">
    <location>
        <begin position="118"/>
        <end position="181"/>
    </location>
</feature>
<comment type="caution">
    <text evidence="2">The sequence shown here is derived from an EMBL/GenBank/DDBJ whole genome shotgun (WGS) entry which is preliminary data.</text>
</comment>
<evidence type="ECO:0008006" key="4">
    <source>
        <dbReference type="Google" id="ProtNLM"/>
    </source>
</evidence>
<dbReference type="EMBL" id="BQNB010009046">
    <property type="protein sequence ID" value="GJS57948.1"/>
    <property type="molecule type" value="Genomic_DNA"/>
</dbReference>
<dbReference type="PANTHER" id="PTHR33240">
    <property type="entry name" value="OS08G0508500 PROTEIN"/>
    <property type="match status" value="1"/>
</dbReference>
<evidence type="ECO:0000313" key="3">
    <source>
        <dbReference type="Proteomes" id="UP001151760"/>
    </source>
</evidence>
<feature type="compositionally biased region" description="Acidic residues" evidence="1">
    <location>
        <begin position="1"/>
        <end position="17"/>
    </location>
</feature>
<name>A0ABQ4WYQ2_9ASTR</name>
<gene>
    <name evidence="2" type="ORF">Tco_0652732</name>
</gene>
<accession>A0ABQ4WYQ2</accession>
<evidence type="ECO:0000313" key="2">
    <source>
        <dbReference type="EMBL" id="GJS57948.1"/>
    </source>
</evidence>
<reference evidence="2" key="2">
    <citation type="submission" date="2022-01" db="EMBL/GenBank/DDBJ databases">
        <authorList>
            <person name="Yamashiro T."/>
            <person name="Shiraishi A."/>
            <person name="Satake H."/>
            <person name="Nakayama K."/>
        </authorList>
    </citation>
    <scope>NUCLEOTIDE SEQUENCE</scope>
</reference>